<dbReference type="AlphaFoldDB" id="A0A328BCS6"/>
<dbReference type="InterPro" id="IPR013424">
    <property type="entry name" value="Ice-binding_C"/>
</dbReference>
<evidence type="ECO:0000313" key="2">
    <source>
        <dbReference type="EMBL" id="RAK64475.1"/>
    </source>
</evidence>
<dbReference type="OrthoDB" id="9152028at2"/>
<protein>
    <recommendedName>
        <fullName evidence="1">Ice-binding protein C-terminal domain-containing protein</fullName>
    </recommendedName>
</protein>
<name>A0A328BCS6_9CAUL</name>
<organism evidence="2 3">
    <name type="scientific">Phenylobacterium kunshanense</name>
    <dbReference type="NCBI Taxonomy" id="1445034"/>
    <lineage>
        <taxon>Bacteria</taxon>
        <taxon>Pseudomonadati</taxon>
        <taxon>Pseudomonadota</taxon>
        <taxon>Alphaproteobacteria</taxon>
        <taxon>Caulobacterales</taxon>
        <taxon>Caulobacteraceae</taxon>
        <taxon>Phenylobacterium</taxon>
    </lineage>
</organism>
<gene>
    <name evidence="2" type="ORF">DJ019_14305</name>
</gene>
<dbReference type="Proteomes" id="UP000249524">
    <property type="component" value="Unassembled WGS sequence"/>
</dbReference>
<evidence type="ECO:0000259" key="1">
    <source>
        <dbReference type="Pfam" id="PF07589"/>
    </source>
</evidence>
<accession>A0A328BCS6</accession>
<dbReference type="EMBL" id="QFYS01000006">
    <property type="protein sequence ID" value="RAK64475.1"/>
    <property type="molecule type" value="Genomic_DNA"/>
</dbReference>
<keyword evidence="3" id="KW-1185">Reference proteome</keyword>
<comment type="caution">
    <text evidence="2">The sequence shown here is derived from an EMBL/GenBank/DDBJ whole genome shotgun (WGS) entry which is preliminary data.</text>
</comment>
<proteinExistence type="predicted"/>
<reference evidence="2 3" key="1">
    <citation type="submission" date="2018-05" db="EMBL/GenBank/DDBJ databases">
        <authorList>
            <person name="Lanie J.A."/>
            <person name="Ng W.-L."/>
            <person name="Kazmierczak K.M."/>
            <person name="Andrzejewski T.M."/>
            <person name="Davidsen T.M."/>
            <person name="Wayne K.J."/>
            <person name="Tettelin H."/>
            <person name="Glass J.I."/>
            <person name="Rusch D."/>
            <person name="Podicherti R."/>
            <person name="Tsui H.-C.T."/>
            <person name="Winkler M.E."/>
        </authorList>
    </citation>
    <scope>NUCLEOTIDE SEQUENCE [LARGE SCALE GENOMIC DNA]</scope>
    <source>
        <strain evidence="2 3">BUT-10</strain>
    </source>
</reference>
<evidence type="ECO:0000313" key="3">
    <source>
        <dbReference type="Proteomes" id="UP000249524"/>
    </source>
</evidence>
<dbReference type="NCBIfam" id="TIGR02595">
    <property type="entry name" value="PEP_CTERM"/>
    <property type="match status" value="1"/>
</dbReference>
<feature type="domain" description="Ice-binding protein C-terminal" evidence="1">
    <location>
        <begin position="116"/>
        <end position="138"/>
    </location>
</feature>
<dbReference type="NCBIfam" id="NF035944">
    <property type="entry name" value="PEPxxWA-CTERM"/>
    <property type="match status" value="1"/>
</dbReference>
<sequence>MRGVYYETIGTTPGSRKFVVQQIANSYSIGGSSINFQTVLDEATGDILMRYTQTTFGNAGFDHGASATVGIQGIQSQGQFVQWSHNQAILQDNQSICFTTNGNAACNAIVDPVAGVPEPTTWALMILGFGGAGAVLRRARSAQALTA</sequence>
<dbReference type="Pfam" id="PF07589">
    <property type="entry name" value="PEP-CTERM"/>
    <property type="match status" value="1"/>
</dbReference>